<evidence type="ECO:0000259" key="7">
    <source>
        <dbReference type="Pfam" id="PF24986"/>
    </source>
</evidence>
<dbReference type="OrthoDB" id="9783509at2"/>
<keyword evidence="3 5" id="KW-0698">rRNA processing</keyword>
<dbReference type="SUPFAM" id="SSF50346">
    <property type="entry name" value="PRC-barrel domain"/>
    <property type="match status" value="1"/>
</dbReference>
<evidence type="ECO:0000313" key="8">
    <source>
        <dbReference type="EMBL" id="TCV82993.1"/>
    </source>
</evidence>
<reference evidence="8 9" key="1">
    <citation type="submission" date="2019-03" db="EMBL/GenBank/DDBJ databases">
        <title>Genomic Encyclopedia of Type Strains, Phase IV (KMG-IV): sequencing the most valuable type-strain genomes for metagenomic binning, comparative biology and taxonomic classification.</title>
        <authorList>
            <person name="Goeker M."/>
        </authorList>
    </citation>
    <scope>NUCLEOTIDE SEQUENCE [LARGE SCALE GENOMIC DNA]</scope>
    <source>
        <strain evidence="8 9">DSM 100309</strain>
    </source>
</reference>
<name>A0A4R3XZ71_9PROT</name>
<evidence type="ECO:0000256" key="2">
    <source>
        <dbReference type="ARBA" id="ARBA00022517"/>
    </source>
</evidence>
<dbReference type="InterPro" id="IPR009000">
    <property type="entry name" value="Transl_B-barrel_sf"/>
</dbReference>
<dbReference type="NCBIfam" id="TIGR02273">
    <property type="entry name" value="16S_RimM"/>
    <property type="match status" value="1"/>
</dbReference>
<evidence type="ECO:0000256" key="5">
    <source>
        <dbReference type="HAMAP-Rule" id="MF_00014"/>
    </source>
</evidence>
<proteinExistence type="inferred from homology"/>
<accession>A0A4R3XZ71</accession>
<dbReference type="InterPro" id="IPR002676">
    <property type="entry name" value="RimM_N"/>
</dbReference>
<dbReference type="GO" id="GO:0005737">
    <property type="term" value="C:cytoplasm"/>
    <property type="evidence" value="ECO:0007669"/>
    <property type="project" value="UniProtKB-SubCell"/>
</dbReference>
<protein>
    <recommendedName>
        <fullName evidence="5">Ribosome maturation factor RimM</fullName>
    </recommendedName>
</protein>
<gene>
    <name evidence="5" type="primary">rimM</name>
    <name evidence="8" type="ORF">EDC63_11728</name>
</gene>
<evidence type="ECO:0000259" key="6">
    <source>
        <dbReference type="Pfam" id="PF01782"/>
    </source>
</evidence>
<comment type="caution">
    <text evidence="8">The sequence shown here is derived from an EMBL/GenBank/DDBJ whole genome shotgun (WGS) entry which is preliminary data.</text>
</comment>
<feature type="domain" description="RimM N-terminal" evidence="6">
    <location>
        <begin position="3"/>
        <end position="85"/>
    </location>
</feature>
<organism evidence="8 9">
    <name type="scientific">Sulfurirhabdus autotrophica</name>
    <dbReference type="NCBI Taxonomy" id="1706046"/>
    <lineage>
        <taxon>Bacteria</taxon>
        <taxon>Pseudomonadati</taxon>
        <taxon>Pseudomonadota</taxon>
        <taxon>Betaproteobacteria</taxon>
        <taxon>Nitrosomonadales</taxon>
        <taxon>Sulfuricellaceae</taxon>
        <taxon>Sulfurirhabdus</taxon>
    </lineage>
</organism>
<dbReference type="GO" id="GO:0006364">
    <property type="term" value="P:rRNA processing"/>
    <property type="evidence" value="ECO:0007669"/>
    <property type="project" value="UniProtKB-UniRule"/>
</dbReference>
<keyword evidence="9" id="KW-1185">Reference proteome</keyword>
<evidence type="ECO:0000313" key="9">
    <source>
        <dbReference type="Proteomes" id="UP000295367"/>
    </source>
</evidence>
<dbReference type="GO" id="GO:0042274">
    <property type="term" value="P:ribosomal small subunit biogenesis"/>
    <property type="evidence" value="ECO:0007669"/>
    <property type="project" value="UniProtKB-UniRule"/>
</dbReference>
<feature type="domain" description="Ribosome maturation factor RimM PRC barrel" evidence="7">
    <location>
        <begin position="96"/>
        <end position="161"/>
    </location>
</feature>
<dbReference type="SUPFAM" id="SSF50447">
    <property type="entry name" value="Translation proteins"/>
    <property type="match status" value="1"/>
</dbReference>
<comment type="domain">
    <text evidence="5">The PRC barrel domain binds ribosomal protein uS19.</text>
</comment>
<dbReference type="HAMAP" id="MF_00014">
    <property type="entry name" value="Ribosome_mat_RimM"/>
    <property type="match status" value="1"/>
</dbReference>
<dbReference type="PANTHER" id="PTHR33692:SF1">
    <property type="entry name" value="RIBOSOME MATURATION FACTOR RIMM"/>
    <property type="match status" value="1"/>
</dbReference>
<sequence>MVVMGHVTAPFGVRGWIKVKPYTETLDSLLDYPVWWLGKEGNWREYTVLEADVHSKGLVASLEGCASREASEILQGSQIALPRAQLPEAEENEYYWSDLIGRSVVNVQGDILGQVSELLETGASDVLVVKGDRERLIPFVKSVILEVDLAKDLIKVDWAADY</sequence>
<keyword evidence="1 5" id="KW-0963">Cytoplasm</keyword>
<keyword evidence="4 5" id="KW-0143">Chaperone</keyword>
<dbReference type="Gene3D" id="2.30.30.240">
    <property type="entry name" value="PRC-barrel domain"/>
    <property type="match status" value="1"/>
</dbReference>
<dbReference type="InterPro" id="IPR011033">
    <property type="entry name" value="PRC_barrel-like_sf"/>
</dbReference>
<keyword evidence="2 5" id="KW-0690">Ribosome biogenesis</keyword>
<dbReference type="InterPro" id="IPR011961">
    <property type="entry name" value="RimM"/>
</dbReference>
<comment type="function">
    <text evidence="5">An accessory protein needed during the final step in the assembly of 30S ribosomal subunit, possibly for assembly of the head region. Essential for efficient processing of 16S rRNA. May be needed both before and after RbfA during the maturation of 16S rRNA. It has affinity for free ribosomal 30S subunits but not for 70S ribosomes.</text>
</comment>
<dbReference type="GO" id="GO:0005840">
    <property type="term" value="C:ribosome"/>
    <property type="evidence" value="ECO:0007669"/>
    <property type="project" value="InterPro"/>
</dbReference>
<dbReference type="Gene3D" id="2.40.30.60">
    <property type="entry name" value="RimM"/>
    <property type="match status" value="1"/>
</dbReference>
<evidence type="ECO:0000256" key="4">
    <source>
        <dbReference type="ARBA" id="ARBA00023186"/>
    </source>
</evidence>
<dbReference type="EMBL" id="SMCO01000017">
    <property type="protein sequence ID" value="TCV82993.1"/>
    <property type="molecule type" value="Genomic_DNA"/>
</dbReference>
<comment type="subcellular location">
    <subcellularLocation>
        <location evidence="5">Cytoplasm</location>
    </subcellularLocation>
</comment>
<evidence type="ECO:0000256" key="3">
    <source>
        <dbReference type="ARBA" id="ARBA00022552"/>
    </source>
</evidence>
<dbReference type="AlphaFoldDB" id="A0A4R3XZ71"/>
<evidence type="ECO:0000256" key="1">
    <source>
        <dbReference type="ARBA" id="ARBA00022490"/>
    </source>
</evidence>
<dbReference type="InterPro" id="IPR056792">
    <property type="entry name" value="PRC_RimM"/>
</dbReference>
<comment type="subunit">
    <text evidence="5">Binds ribosomal protein uS19.</text>
</comment>
<dbReference type="Pfam" id="PF01782">
    <property type="entry name" value="RimM"/>
    <property type="match status" value="1"/>
</dbReference>
<dbReference type="Pfam" id="PF24986">
    <property type="entry name" value="PRC_RimM"/>
    <property type="match status" value="1"/>
</dbReference>
<dbReference type="InterPro" id="IPR036976">
    <property type="entry name" value="RimM_N_sf"/>
</dbReference>
<comment type="similarity">
    <text evidence="5">Belongs to the RimM family.</text>
</comment>
<dbReference type="PANTHER" id="PTHR33692">
    <property type="entry name" value="RIBOSOME MATURATION FACTOR RIMM"/>
    <property type="match status" value="1"/>
</dbReference>
<dbReference type="Proteomes" id="UP000295367">
    <property type="component" value="Unassembled WGS sequence"/>
</dbReference>
<dbReference type="GO" id="GO:0043022">
    <property type="term" value="F:ribosome binding"/>
    <property type="evidence" value="ECO:0007669"/>
    <property type="project" value="InterPro"/>
</dbReference>